<evidence type="ECO:0000259" key="4">
    <source>
        <dbReference type="PROSITE" id="PS51192"/>
    </source>
</evidence>
<dbReference type="InterPro" id="IPR018973">
    <property type="entry name" value="MZB"/>
</dbReference>
<evidence type="ECO:0000256" key="1">
    <source>
        <dbReference type="ARBA" id="ARBA00022741"/>
    </source>
</evidence>
<dbReference type="Pfam" id="PF09369">
    <property type="entry name" value="MZB"/>
    <property type="match status" value="1"/>
</dbReference>
<gene>
    <name evidence="6" type="ORF">ACFQEY_12310</name>
</gene>
<keyword evidence="6" id="KW-0347">Helicase</keyword>
<dbReference type="SUPFAM" id="SSF52540">
    <property type="entry name" value="P-loop containing nucleoside triphosphate hydrolases"/>
    <property type="match status" value="2"/>
</dbReference>
<dbReference type="InterPro" id="IPR055227">
    <property type="entry name" value="HRQ1_WHD"/>
</dbReference>
<evidence type="ECO:0000313" key="6">
    <source>
        <dbReference type="EMBL" id="MFC6889795.1"/>
    </source>
</evidence>
<reference evidence="6 7" key="1">
    <citation type="journal article" date="2019" name="Int. J. Syst. Evol. Microbiol.">
        <title>The Global Catalogue of Microorganisms (GCM) 10K type strain sequencing project: providing services to taxonomists for standard genome sequencing and annotation.</title>
        <authorList>
            <consortium name="The Broad Institute Genomics Platform"/>
            <consortium name="The Broad Institute Genome Sequencing Center for Infectious Disease"/>
            <person name="Wu L."/>
            <person name="Ma J."/>
        </authorList>
    </citation>
    <scope>NUCLEOTIDE SEQUENCE [LARGE SCALE GENOMIC DNA]</scope>
    <source>
        <strain evidence="6 7">Y73</strain>
    </source>
</reference>
<accession>A0ABD5UK91</accession>
<evidence type="ECO:0000256" key="2">
    <source>
        <dbReference type="ARBA" id="ARBA00022840"/>
    </source>
</evidence>
<dbReference type="PROSITE" id="PS51194">
    <property type="entry name" value="HELICASE_CTER"/>
    <property type="match status" value="1"/>
</dbReference>
<dbReference type="PROSITE" id="PS51192">
    <property type="entry name" value="HELICASE_ATP_BIND_1"/>
    <property type="match status" value="1"/>
</dbReference>
<dbReference type="CDD" id="cd18797">
    <property type="entry name" value="SF2_C_Hrq"/>
    <property type="match status" value="1"/>
</dbReference>
<feature type="domain" description="Helicase ATP-binding" evidence="4">
    <location>
        <begin position="60"/>
        <end position="243"/>
    </location>
</feature>
<evidence type="ECO:0000313" key="7">
    <source>
        <dbReference type="Proteomes" id="UP001596333"/>
    </source>
</evidence>
<dbReference type="Gene3D" id="3.40.50.300">
    <property type="entry name" value="P-loop containing nucleotide triphosphate hydrolases"/>
    <property type="match status" value="2"/>
</dbReference>
<keyword evidence="2" id="KW-0067">ATP-binding</keyword>
<dbReference type="Proteomes" id="UP001596333">
    <property type="component" value="Unassembled WGS sequence"/>
</dbReference>
<evidence type="ECO:0000256" key="3">
    <source>
        <dbReference type="SAM" id="MobiDB-lite"/>
    </source>
</evidence>
<name>A0ABD5UK91_9EURY</name>
<protein>
    <submittedName>
        <fullName evidence="6">DEAD/DEAH box helicase</fullName>
        <ecNumber evidence="6">3.6.4.-</ecNumber>
    </submittedName>
</protein>
<dbReference type="GO" id="GO:0004386">
    <property type="term" value="F:helicase activity"/>
    <property type="evidence" value="ECO:0007669"/>
    <property type="project" value="UniProtKB-KW"/>
</dbReference>
<dbReference type="RefSeq" id="WP_379768931.1">
    <property type="nucleotide sequence ID" value="NZ_JBHSXI010000012.1"/>
</dbReference>
<dbReference type="PANTHER" id="PTHR47957:SF3">
    <property type="entry name" value="ATP-DEPENDENT HELICASE HRQ1"/>
    <property type="match status" value="1"/>
</dbReference>
<feature type="region of interest" description="Disordered" evidence="3">
    <location>
        <begin position="693"/>
        <end position="719"/>
    </location>
</feature>
<dbReference type="Pfam" id="PF00271">
    <property type="entry name" value="Helicase_C"/>
    <property type="match status" value="1"/>
</dbReference>
<dbReference type="InterPro" id="IPR011545">
    <property type="entry name" value="DEAD/DEAH_box_helicase_dom"/>
</dbReference>
<evidence type="ECO:0000259" key="5">
    <source>
        <dbReference type="PROSITE" id="PS51194"/>
    </source>
</evidence>
<feature type="domain" description="Helicase C-terminal" evidence="5">
    <location>
        <begin position="284"/>
        <end position="441"/>
    </location>
</feature>
<dbReference type="Pfam" id="PF00270">
    <property type="entry name" value="DEAD"/>
    <property type="match status" value="1"/>
</dbReference>
<dbReference type="SMART" id="SM00490">
    <property type="entry name" value="HELICc"/>
    <property type="match status" value="1"/>
</dbReference>
<dbReference type="EMBL" id="JBHSXI010000012">
    <property type="protein sequence ID" value="MFC6889795.1"/>
    <property type="molecule type" value="Genomic_DNA"/>
</dbReference>
<dbReference type="GO" id="GO:0016787">
    <property type="term" value="F:hydrolase activity"/>
    <property type="evidence" value="ECO:0007669"/>
    <property type="project" value="UniProtKB-KW"/>
</dbReference>
<dbReference type="GO" id="GO:0140097">
    <property type="term" value="F:catalytic activity, acting on DNA"/>
    <property type="evidence" value="ECO:0007669"/>
    <property type="project" value="UniProtKB-ARBA"/>
</dbReference>
<organism evidence="6 7">
    <name type="scientific">Halorubrum trueperi</name>
    <dbReference type="NCBI Taxonomy" id="2004704"/>
    <lineage>
        <taxon>Archaea</taxon>
        <taxon>Methanobacteriati</taxon>
        <taxon>Methanobacteriota</taxon>
        <taxon>Stenosarchaea group</taxon>
        <taxon>Halobacteria</taxon>
        <taxon>Halobacteriales</taxon>
        <taxon>Haloferacaceae</taxon>
        <taxon>Halorubrum</taxon>
    </lineage>
</organism>
<sequence>MEDAIEWLRSRPFYEGQIAEHRRLPAREPRFADVDLAPRMADALSKGGVDRLYEHQADAIEAVRGGDDVVLATETASGKSLAYTVPAFEAAMDRGGRTLYIGPQNALIADQEESLSTLAHGLGFGSGVAVESYTGRLSRREKRDVRDREPTVLLSNPDMLHYALLPYAGRLWDWFFSSLEYVVVDEVHSYRGVFGSQVALTMRRLARTCERFGSNPRFVCCSATINNPVEHVAAVTGRDPGGITLVDEDASGRGPRDWVLWNPPEYDDEWADRGSGRRKSSHAETKRLFCDLVTDGAQTLAFTRARQTAEQYATDSASDLRDRGERDLAGAVGAYQAALTDDRRREIETDLHSGDLRGVWSTSALELGVDVGGLDAVLLDGYPGTRMSAYQRAGRAGRGDEPALVVMVGGEDQLDQYLMRTPADFFEAPPEDAICDPENGRLLPSHVACAADESWLSPADETFFGEAFPGVVADLTDEGVLDRREVAAGTRWTHGGSSSPQQSVSLRTAGDREIDLIDVSRNETIATLGFGDALRDAHPGAIYHHQGRTYEVTTLDLDRDVAELQSSWADYYTRTLSEKDIVVNEDLGERKLSARPDVPVRFADVTVTEQITGFVRKDAASGESLGESTLDLPETTLRTKALYFPVPGDIESEMRVIGGRMEDGDGANNAEAASDANTECNADTACNVDTDAASDADSARNADDESPESPPSGEHAFNGGIHAAEHGIISLFPFHLLCDRADVGGISTPYHPHTDSPAVFVYDGHPGGVGLARRGHERVEELFARTARLIDGCGCEGGCPACVQSPHCGNANEPLAKAPAVYLLKALTADE</sequence>
<dbReference type="InterPro" id="IPR014001">
    <property type="entry name" value="Helicase_ATP-bd"/>
</dbReference>
<keyword evidence="1" id="KW-0547">Nucleotide-binding</keyword>
<dbReference type="InterPro" id="IPR001650">
    <property type="entry name" value="Helicase_C-like"/>
</dbReference>
<dbReference type="PANTHER" id="PTHR47957">
    <property type="entry name" value="ATP-DEPENDENT HELICASE HRQ1"/>
    <property type="match status" value="1"/>
</dbReference>
<dbReference type="EC" id="3.6.4.-" evidence="6"/>
<dbReference type="SMART" id="SM00487">
    <property type="entry name" value="DEXDc"/>
    <property type="match status" value="1"/>
</dbReference>
<dbReference type="GO" id="GO:0005524">
    <property type="term" value="F:ATP binding"/>
    <property type="evidence" value="ECO:0007669"/>
    <property type="project" value="UniProtKB-KW"/>
</dbReference>
<comment type="caution">
    <text evidence="6">The sequence shown here is derived from an EMBL/GenBank/DDBJ whole genome shotgun (WGS) entry which is preliminary data.</text>
</comment>
<dbReference type="Pfam" id="PF22982">
    <property type="entry name" value="WHD_HRQ1"/>
    <property type="match status" value="1"/>
</dbReference>
<keyword evidence="6" id="KW-0378">Hydrolase</keyword>
<proteinExistence type="predicted"/>
<dbReference type="CDD" id="cd17923">
    <property type="entry name" value="DEXHc_Hrq1-like"/>
    <property type="match status" value="1"/>
</dbReference>
<keyword evidence="7" id="KW-1185">Reference proteome</keyword>
<dbReference type="InterPro" id="IPR027417">
    <property type="entry name" value="P-loop_NTPase"/>
</dbReference>
<dbReference type="AlphaFoldDB" id="A0ABD5UK91"/>